<keyword evidence="3" id="KW-1185">Reference proteome</keyword>
<organism evidence="2 3">
    <name type="scientific">Ectobacillus antri</name>
    <dbReference type="NCBI Taxonomy" id="2486280"/>
    <lineage>
        <taxon>Bacteria</taxon>
        <taxon>Bacillati</taxon>
        <taxon>Bacillota</taxon>
        <taxon>Bacilli</taxon>
        <taxon>Bacillales</taxon>
        <taxon>Bacillaceae</taxon>
        <taxon>Ectobacillus</taxon>
    </lineage>
</organism>
<dbReference type="CDD" id="cd04301">
    <property type="entry name" value="NAT_SF"/>
    <property type="match status" value="1"/>
</dbReference>
<proteinExistence type="predicted"/>
<dbReference type="InterPro" id="IPR016181">
    <property type="entry name" value="Acyl_CoA_acyltransferase"/>
</dbReference>
<dbReference type="Proteomes" id="UP001218246">
    <property type="component" value="Unassembled WGS sequence"/>
</dbReference>
<evidence type="ECO:0000313" key="3">
    <source>
        <dbReference type="Proteomes" id="UP001218246"/>
    </source>
</evidence>
<dbReference type="Pfam" id="PF00583">
    <property type="entry name" value="Acetyltransf_1"/>
    <property type="match status" value="1"/>
</dbReference>
<evidence type="ECO:0000313" key="2">
    <source>
        <dbReference type="EMBL" id="MDG5754824.1"/>
    </source>
</evidence>
<comment type="caution">
    <text evidence="2">The sequence shown here is derived from an EMBL/GenBank/DDBJ whole genome shotgun (WGS) entry which is preliminary data.</text>
</comment>
<sequence>MNTVTLVEINEDNWYTCCQLQVSAAQAAFLEPNAISILQAKFQLTLRPYAIYYGDEMAGFLMYNTELEELDGYWVYRIMIDERFQGRGIGKVAAKLMLAEIAALPDAGKIVVGYHPTNEGAHHLYKSLGFVDEGHRFGKEMAVVKYID</sequence>
<gene>
    <name evidence="2" type="ORF">P6P90_12715</name>
</gene>
<name>A0ABT6H6G0_9BACI</name>
<protein>
    <submittedName>
        <fullName evidence="2">GNAT family N-acetyltransferase</fullName>
    </submittedName>
</protein>
<dbReference type="InterPro" id="IPR000182">
    <property type="entry name" value="GNAT_dom"/>
</dbReference>
<dbReference type="SUPFAM" id="SSF55729">
    <property type="entry name" value="Acyl-CoA N-acyltransferases (Nat)"/>
    <property type="match status" value="1"/>
</dbReference>
<dbReference type="PROSITE" id="PS51186">
    <property type="entry name" value="GNAT"/>
    <property type="match status" value="1"/>
</dbReference>
<reference evidence="2 3" key="1">
    <citation type="submission" date="2023-04" db="EMBL/GenBank/DDBJ databases">
        <title>Ectobacillus antri isolated from activated sludge.</title>
        <authorList>
            <person name="Yan P."/>
            <person name="Liu X."/>
        </authorList>
    </citation>
    <scope>NUCLEOTIDE SEQUENCE [LARGE SCALE GENOMIC DNA]</scope>
    <source>
        <strain evidence="2 3">C18H</strain>
    </source>
</reference>
<dbReference type="Gene3D" id="3.40.630.30">
    <property type="match status" value="1"/>
</dbReference>
<evidence type="ECO:0000259" key="1">
    <source>
        <dbReference type="PROSITE" id="PS51186"/>
    </source>
</evidence>
<dbReference type="EMBL" id="JARULN010000013">
    <property type="protein sequence ID" value="MDG5754824.1"/>
    <property type="molecule type" value="Genomic_DNA"/>
</dbReference>
<dbReference type="RefSeq" id="WP_278018437.1">
    <property type="nucleotide sequence ID" value="NZ_JARRRY010000013.1"/>
</dbReference>
<feature type="domain" description="N-acetyltransferase" evidence="1">
    <location>
        <begin position="4"/>
        <end position="148"/>
    </location>
</feature>
<accession>A0ABT6H6G0</accession>